<evidence type="ECO:0000313" key="11">
    <source>
        <dbReference type="Proteomes" id="UP000515146"/>
    </source>
</evidence>
<dbReference type="KEGG" id="dpte:113798484"/>
<dbReference type="PROSITE" id="PS00162">
    <property type="entry name" value="ALPHA_CA_1"/>
    <property type="match status" value="1"/>
</dbReference>
<evidence type="ECO:0000256" key="6">
    <source>
        <dbReference type="ARBA" id="ARBA00023239"/>
    </source>
</evidence>
<dbReference type="SMART" id="SM01057">
    <property type="entry name" value="Carb_anhydrase"/>
    <property type="match status" value="1"/>
</dbReference>
<feature type="domain" description="Alpha-carbonic anhydrase" evidence="10">
    <location>
        <begin position="22"/>
        <end position="281"/>
    </location>
</feature>
<evidence type="ECO:0000256" key="1">
    <source>
        <dbReference type="ARBA" id="ARBA00002904"/>
    </source>
</evidence>
<evidence type="ECO:0000256" key="7">
    <source>
        <dbReference type="ARBA" id="ARBA00048348"/>
    </source>
</evidence>
<dbReference type="GO" id="GO:0004089">
    <property type="term" value="F:carbonate dehydratase activity"/>
    <property type="evidence" value="ECO:0007669"/>
    <property type="project" value="UniProtKB-UniRule"/>
</dbReference>
<dbReference type="RefSeq" id="XP_027204838.1">
    <property type="nucleotide sequence ID" value="XM_027349037.1"/>
</dbReference>
<feature type="transmembrane region" description="Helical" evidence="9">
    <location>
        <begin position="301"/>
        <end position="320"/>
    </location>
</feature>
<evidence type="ECO:0000259" key="10">
    <source>
        <dbReference type="PROSITE" id="PS51144"/>
    </source>
</evidence>
<dbReference type="InterPro" id="IPR001148">
    <property type="entry name" value="CA_dom"/>
</dbReference>
<dbReference type="FunCoup" id="A0A6P6YH39">
    <property type="interactions" value="10"/>
</dbReference>
<protein>
    <recommendedName>
        <fullName evidence="3 8">Carbonic anhydrase</fullName>
        <ecNumber evidence="3 8">4.2.1.1</ecNumber>
    </recommendedName>
</protein>
<dbReference type="OrthoDB" id="429145at2759"/>
<dbReference type="OMA" id="QINHREF"/>
<keyword evidence="6 8" id="KW-0456">Lyase</keyword>
<evidence type="ECO:0000256" key="9">
    <source>
        <dbReference type="SAM" id="Phobius"/>
    </source>
</evidence>
<dbReference type="InterPro" id="IPR023561">
    <property type="entry name" value="Carbonic_anhydrase_a-class"/>
</dbReference>
<reference evidence="12" key="1">
    <citation type="submission" date="2025-08" db="UniProtKB">
        <authorList>
            <consortium name="RefSeq"/>
        </authorList>
    </citation>
    <scope>IDENTIFICATION</scope>
    <source>
        <strain evidence="12">Airmid</strain>
    </source>
</reference>
<accession>A0A6P6YH39</accession>
<keyword evidence="11" id="KW-1185">Reference proteome</keyword>
<evidence type="ECO:0000256" key="4">
    <source>
        <dbReference type="ARBA" id="ARBA00022723"/>
    </source>
</evidence>
<dbReference type="CDD" id="cd00326">
    <property type="entry name" value="alpha_CA"/>
    <property type="match status" value="1"/>
</dbReference>
<evidence type="ECO:0000256" key="2">
    <source>
        <dbReference type="ARBA" id="ARBA00010718"/>
    </source>
</evidence>
<dbReference type="SUPFAM" id="SSF51069">
    <property type="entry name" value="Carbonic anhydrase"/>
    <property type="match status" value="1"/>
</dbReference>
<dbReference type="Proteomes" id="UP000515146">
    <property type="component" value="Unplaced"/>
</dbReference>
<keyword evidence="8" id="KW-0732">Signal</keyword>
<sequence length="321" mass="36144">MAKLLSILLLLSCYYISTVISSGWSYKEQQNWANGENQCDGSSQSPIDLITQDVFYNNTLKLDLINYDQPLISYKVTNNGHSIQFDYTGDVDSAPAITGTVLNNGIFRLAQFHFHWGMAKHIGSEHKINGRAFPVEMHLVHYNHAKHETLSKALEARDGSVSVLGVFFEIKKMNPEFEVIGDMIEKLQESTPEQSQFLRETITLKNLLPENLEKLYRYHGSLTTPPCTEGLVWLVLSQPSEIGRSQFEKFLGVIDEHTGEKMANNFRRIQPLNGRKVESSFQPETVNKGFVQTMASSSTNIVSLIIIFLSLVGASPFLSIH</sequence>
<gene>
    <name evidence="12" type="primary">LOC113798484</name>
</gene>
<evidence type="ECO:0000256" key="5">
    <source>
        <dbReference type="ARBA" id="ARBA00022833"/>
    </source>
</evidence>
<dbReference type="InterPro" id="IPR036398">
    <property type="entry name" value="CA_dom_sf"/>
</dbReference>
<dbReference type="InterPro" id="IPR018338">
    <property type="entry name" value="Carbonic_anhydrase_a-class_CS"/>
</dbReference>
<keyword evidence="9" id="KW-0812">Transmembrane</keyword>
<comment type="function">
    <text evidence="1 8">Reversible hydration of carbon dioxide.</text>
</comment>
<dbReference type="EC" id="4.2.1.1" evidence="3 8"/>
<proteinExistence type="inferred from homology"/>
<dbReference type="Gene3D" id="3.10.200.10">
    <property type="entry name" value="Alpha carbonic anhydrase"/>
    <property type="match status" value="1"/>
</dbReference>
<dbReference type="PROSITE" id="PS51144">
    <property type="entry name" value="ALPHA_CA_2"/>
    <property type="match status" value="1"/>
</dbReference>
<comment type="catalytic activity">
    <reaction evidence="7 8">
        <text>hydrogencarbonate + H(+) = CO2 + H2O</text>
        <dbReference type="Rhea" id="RHEA:10748"/>
        <dbReference type="ChEBI" id="CHEBI:15377"/>
        <dbReference type="ChEBI" id="CHEBI:15378"/>
        <dbReference type="ChEBI" id="CHEBI:16526"/>
        <dbReference type="ChEBI" id="CHEBI:17544"/>
        <dbReference type="EC" id="4.2.1.1"/>
    </reaction>
</comment>
<dbReference type="PANTHER" id="PTHR18952:SF265">
    <property type="entry name" value="CARBONIC ANHYDRASE"/>
    <property type="match status" value="1"/>
</dbReference>
<evidence type="ECO:0000256" key="8">
    <source>
        <dbReference type="RuleBase" id="RU367011"/>
    </source>
</evidence>
<keyword evidence="4 8" id="KW-0479">Metal-binding</keyword>
<name>A0A6P6YH39_DERPT</name>
<keyword evidence="9" id="KW-1133">Transmembrane helix</keyword>
<dbReference type="AlphaFoldDB" id="A0A6P6YH39"/>
<keyword evidence="9" id="KW-0472">Membrane</keyword>
<dbReference type="Pfam" id="PF00194">
    <property type="entry name" value="Carb_anhydrase"/>
    <property type="match status" value="1"/>
</dbReference>
<evidence type="ECO:0000313" key="12">
    <source>
        <dbReference type="RefSeq" id="XP_027204838.1"/>
    </source>
</evidence>
<keyword evidence="5 8" id="KW-0862">Zinc</keyword>
<dbReference type="GO" id="GO:0008270">
    <property type="term" value="F:zinc ion binding"/>
    <property type="evidence" value="ECO:0007669"/>
    <property type="project" value="UniProtKB-UniRule"/>
</dbReference>
<comment type="similarity">
    <text evidence="2 8">Belongs to the alpha-carbonic anhydrase family.</text>
</comment>
<evidence type="ECO:0000256" key="3">
    <source>
        <dbReference type="ARBA" id="ARBA00012925"/>
    </source>
</evidence>
<feature type="chain" id="PRO_5028514523" description="Carbonic anhydrase" evidence="8">
    <location>
        <begin position="22"/>
        <end position="321"/>
    </location>
</feature>
<dbReference type="PANTHER" id="PTHR18952">
    <property type="entry name" value="CARBONIC ANHYDRASE"/>
    <property type="match status" value="1"/>
</dbReference>
<dbReference type="InParanoid" id="A0A6P6YH39"/>
<organism evidence="11 12">
    <name type="scientific">Dermatophagoides pteronyssinus</name>
    <name type="common">European house dust mite</name>
    <dbReference type="NCBI Taxonomy" id="6956"/>
    <lineage>
        <taxon>Eukaryota</taxon>
        <taxon>Metazoa</taxon>
        <taxon>Ecdysozoa</taxon>
        <taxon>Arthropoda</taxon>
        <taxon>Chelicerata</taxon>
        <taxon>Arachnida</taxon>
        <taxon>Acari</taxon>
        <taxon>Acariformes</taxon>
        <taxon>Sarcoptiformes</taxon>
        <taxon>Astigmata</taxon>
        <taxon>Psoroptidia</taxon>
        <taxon>Analgoidea</taxon>
        <taxon>Pyroglyphidae</taxon>
        <taxon>Dermatophagoidinae</taxon>
        <taxon>Dermatophagoides</taxon>
    </lineage>
</organism>
<comment type="cofactor">
    <cofactor evidence="8">
        <name>Zn(2+)</name>
        <dbReference type="ChEBI" id="CHEBI:29105"/>
    </cofactor>
</comment>
<feature type="signal peptide" evidence="8">
    <location>
        <begin position="1"/>
        <end position="21"/>
    </location>
</feature>